<proteinExistence type="predicted"/>
<feature type="region of interest" description="Disordered" evidence="8">
    <location>
        <begin position="106"/>
        <end position="133"/>
    </location>
</feature>
<evidence type="ECO:0000256" key="2">
    <source>
        <dbReference type="ARBA" id="ARBA00002752"/>
    </source>
</evidence>
<keyword evidence="3" id="KW-0662">Pyridine nucleotide biosynthesis</keyword>
<evidence type="ECO:0000256" key="3">
    <source>
        <dbReference type="ARBA" id="ARBA00022642"/>
    </source>
</evidence>
<evidence type="ECO:0000256" key="7">
    <source>
        <dbReference type="ARBA" id="ARBA00023004"/>
    </source>
</evidence>
<keyword evidence="10" id="KW-1185">Reference proteome</keyword>
<evidence type="ECO:0000313" key="10">
    <source>
        <dbReference type="Proteomes" id="UP000314981"/>
    </source>
</evidence>
<dbReference type="PANTHER" id="PTHR15497:SF1">
    <property type="entry name" value="3-HYDROXYANTHRANILATE 3,4-DIOXYGENASE"/>
    <property type="match status" value="1"/>
</dbReference>
<reference evidence="9" key="3">
    <citation type="submission" date="2025-09" db="UniProtKB">
        <authorList>
            <consortium name="Ensembl"/>
        </authorList>
    </citation>
    <scope>IDENTIFICATION</scope>
</reference>
<keyword evidence="4" id="KW-0479">Metal-binding</keyword>
<accession>A0A4W2CLE3</accession>
<keyword evidence="6" id="KW-0560">Oxidoreductase</keyword>
<dbReference type="AlphaFoldDB" id="A0A4W2CLE3"/>
<evidence type="ECO:0000313" key="9">
    <source>
        <dbReference type="Ensembl" id="ENSBIXP00000012769.1"/>
    </source>
</evidence>
<dbReference type="Ensembl" id="ENSBIXT00000045752.1">
    <property type="protein sequence ID" value="ENSBIXP00000012769.1"/>
    <property type="gene ID" value="ENSBIXG00000017823.1"/>
</dbReference>
<reference evidence="9 10" key="1">
    <citation type="submission" date="2018-11" db="EMBL/GenBank/DDBJ databases">
        <title>Haplotype-resolved cattle genomes.</title>
        <authorList>
            <person name="Low W.Y."/>
            <person name="Tearle R."/>
            <person name="Bickhart D.M."/>
            <person name="Rosen B.D."/>
            <person name="Koren S."/>
            <person name="Rhie A."/>
            <person name="Hiendleder S."/>
            <person name="Phillippy A.M."/>
            <person name="Smith T.P.L."/>
            <person name="Williams J.L."/>
        </authorList>
    </citation>
    <scope>NUCLEOTIDE SEQUENCE [LARGE SCALE GENOMIC DNA]</scope>
</reference>
<dbReference type="Pfam" id="PF06052">
    <property type="entry name" value="3-HAO"/>
    <property type="match status" value="1"/>
</dbReference>
<dbReference type="GO" id="GO:0000334">
    <property type="term" value="F:3-hydroxyanthranilate 3,4-dioxygenase activity"/>
    <property type="evidence" value="ECO:0007669"/>
    <property type="project" value="InterPro"/>
</dbReference>
<evidence type="ECO:0000256" key="1">
    <source>
        <dbReference type="ARBA" id="ARBA00001954"/>
    </source>
</evidence>
<dbReference type="SUPFAM" id="SSF51182">
    <property type="entry name" value="RmlC-like cupins"/>
    <property type="match status" value="2"/>
</dbReference>
<evidence type="ECO:0000256" key="8">
    <source>
        <dbReference type="SAM" id="MobiDB-lite"/>
    </source>
</evidence>
<dbReference type="STRING" id="30522.A0A4W2CLE3"/>
<evidence type="ECO:0000256" key="4">
    <source>
        <dbReference type="ARBA" id="ARBA00022723"/>
    </source>
</evidence>
<evidence type="ECO:0000256" key="5">
    <source>
        <dbReference type="ARBA" id="ARBA00022964"/>
    </source>
</evidence>
<dbReference type="GO" id="GO:0046874">
    <property type="term" value="P:quinolinate metabolic process"/>
    <property type="evidence" value="ECO:0007669"/>
    <property type="project" value="TreeGrafter"/>
</dbReference>
<keyword evidence="5" id="KW-0223">Dioxygenase</keyword>
<feature type="compositionally biased region" description="Low complexity" evidence="8">
    <location>
        <begin position="161"/>
        <end position="179"/>
    </location>
</feature>
<dbReference type="InterPro" id="IPR014710">
    <property type="entry name" value="RmlC-like_jellyroll"/>
</dbReference>
<dbReference type="GO" id="GO:0005737">
    <property type="term" value="C:cytoplasm"/>
    <property type="evidence" value="ECO:0007669"/>
    <property type="project" value="TreeGrafter"/>
</dbReference>
<dbReference type="InterPro" id="IPR010329">
    <property type="entry name" value="3hydroanth_dOase"/>
</dbReference>
<evidence type="ECO:0000256" key="6">
    <source>
        <dbReference type="ARBA" id="ARBA00023002"/>
    </source>
</evidence>
<dbReference type="GO" id="GO:0034354">
    <property type="term" value="P:'de novo' NAD+ biosynthetic process from L-tryptophan"/>
    <property type="evidence" value="ECO:0007669"/>
    <property type="project" value="TreeGrafter"/>
</dbReference>
<name>A0A4W2CLE3_BOBOX</name>
<keyword evidence="7" id="KW-0408">Iron</keyword>
<sequence length="424" mass="45450">IIQWASQPASCPQARHHLWCPGYLGHHFNVRVLPSCVPSTFIYGLCQGKLGPQAGVTKLLINSKAFGKFLRFSGQNSGQRPGRGSGEVRACPLFCLTGILPAGGGHASPSPGARETPGCGHSSGRGEAGSWNRSPRCPLSCLWWSLVFPAFPALLPARPASAPSSGPSSCPSQPSLTSSLAPGVGSGPDSGQLGRPGACSTEVSVGDHKLAGTLFPPVQIFLLPAGVPHSPQRFANTVGLVIERRRLKTELDGLRYYVGDTTDVLFEKWFYCEDLGTQLAPIIQEFFSSEQYRTGKPNPDQLLKEPPFPLSTRSVMEPMCLEAWLDGHRKELQAGTPLSLFGDTYESQVMVHGQGSSEGLRRDVDVWLWQLEGSSVVTMEGQRLSLTLDDSLLVPAGTLYGWERGQGSVALSVTQDPACKKSLG</sequence>
<organism evidence="9 10">
    <name type="scientific">Bos indicus x Bos taurus</name>
    <name type="common">Hybrid cattle</name>
    <dbReference type="NCBI Taxonomy" id="30522"/>
    <lineage>
        <taxon>Eukaryota</taxon>
        <taxon>Metazoa</taxon>
        <taxon>Chordata</taxon>
        <taxon>Craniata</taxon>
        <taxon>Vertebrata</taxon>
        <taxon>Euteleostomi</taxon>
        <taxon>Mammalia</taxon>
        <taxon>Eutheria</taxon>
        <taxon>Laurasiatheria</taxon>
        <taxon>Artiodactyla</taxon>
        <taxon>Ruminantia</taxon>
        <taxon>Pecora</taxon>
        <taxon>Bovidae</taxon>
        <taxon>Bovinae</taxon>
        <taxon>Bos</taxon>
    </lineage>
</organism>
<dbReference type="Gene3D" id="2.60.120.10">
    <property type="entry name" value="Jelly Rolls"/>
    <property type="match status" value="1"/>
</dbReference>
<feature type="region of interest" description="Disordered" evidence="8">
    <location>
        <begin position="161"/>
        <end position="200"/>
    </location>
</feature>
<reference evidence="9" key="2">
    <citation type="submission" date="2025-08" db="UniProtKB">
        <authorList>
            <consortium name="Ensembl"/>
        </authorList>
    </citation>
    <scope>IDENTIFICATION</scope>
</reference>
<dbReference type="InterPro" id="IPR011051">
    <property type="entry name" value="RmlC_Cupin_sf"/>
</dbReference>
<protein>
    <submittedName>
        <fullName evidence="9">3-hydroxyanthranilate 3,4-dioxygenase</fullName>
    </submittedName>
</protein>
<dbReference type="PANTHER" id="PTHR15497">
    <property type="entry name" value="3-HYDROXYANTHRANILATE 3,4-DIOXYGENASE"/>
    <property type="match status" value="1"/>
</dbReference>
<comment type="function">
    <text evidence="2">Catalyzes the oxidative ring opening of 3-hydroxyanthranilate to 2-amino-3-carboxymuconate semialdehyde, which spontaneously cyclizes to quinolinate.</text>
</comment>
<comment type="cofactor">
    <cofactor evidence="1">
        <name>Fe(2+)</name>
        <dbReference type="ChEBI" id="CHEBI:29033"/>
    </cofactor>
</comment>
<dbReference type="Proteomes" id="UP000314981">
    <property type="component" value="Chromosome 11"/>
</dbReference>
<dbReference type="GO" id="GO:0005506">
    <property type="term" value="F:iron ion binding"/>
    <property type="evidence" value="ECO:0007669"/>
    <property type="project" value="InterPro"/>
</dbReference>